<organism evidence="4 5">
    <name type="scientific">Sediminihabitans luteus</name>
    <dbReference type="NCBI Taxonomy" id="1138585"/>
    <lineage>
        <taxon>Bacteria</taxon>
        <taxon>Bacillati</taxon>
        <taxon>Actinomycetota</taxon>
        <taxon>Actinomycetes</taxon>
        <taxon>Micrococcales</taxon>
        <taxon>Cellulomonadaceae</taxon>
        <taxon>Sediminihabitans</taxon>
    </lineage>
</organism>
<evidence type="ECO:0000313" key="4">
    <source>
        <dbReference type="EMBL" id="PJJ77671.1"/>
    </source>
</evidence>
<proteinExistence type="predicted"/>
<dbReference type="SUPFAM" id="SSF55797">
    <property type="entry name" value="PR-1-like"/>
    <property type="match status" value="1"/>
</dbReference>
<evidence type="ECO:0000256" key="1">
    <source>
        <dbReference type="SAM" id="SignalP"/>
    </source>
</evidence>
<dbReference type="Gene3D" id="1.10.101.10">
    <property type="entry name" value="PGBD-like superfamily/PGBD"/>
    <property type="match status" value="1"/>
</dbReference>
<feature type="domain" description="Peptidoglycan binding-like" evidence="3">
    <location>
        <begin position="70"/>
        <end position="125"/>
    </location>
</feature>
<dbReference type="Proteomes" id="UP000231693">
    <property type="component" value="Unassembled WGS sequence"/>
</dbReference>
<protein>
    <submittedName>
        <fullName evidence="4">Putative peptidoglycan binding protein</fullName>
    </submittedName>
</protein>
<dbReference type="CDD" id="cd05379">
    <property type="entry name" value="CAP_bacterial"/>
    <property type="match status" value="1"/>
</dbReference>
<sequence>MRRAPLVLALVLALLCGVAPAASAQGHAARAVPSAAVVSGSGVTASVPSTVTPAVVLHAATRPTVRLGSRGSTVVVLQKRLRVHGWYVAADGVFGSKTLAAVRSFQRSVGLGSGGVVGPKTWAALGRSPAKTPPATLHGSLFAMTNWYRVRAGCKPLVADARLTSAAQRYATDMATHGYFSHTGRDGSTFVQRIKAAGYPSPGGENLARGQTTRTQVITDLMASTTHRANVVRCSFVRLGTARSGTYWVQEFGY</sequence>
<reference evidence="4 5" key="1">
    <citation type="submission" date="2017-11" db="EMBL/GenBank/DDBJ databases">
        <title>Genomic Encyclopedia of Archaeal and Bacterial Type Strains, Phase II (KMG-II): From Individual Species to Whole Genera.</title>
        <authorList>
            <person name="Goeker M."/>
        </authorList>
    </citation>
    <scope>NUCLEOTIDE SEQUENCE [LARGE SCALE GENOMIC DNA]</scope>
    <source>
        <strain evidence="4 5">DSM 25478</strain>
    </source>
</reference>
<feature type="signal peptide" evidence="1">
    <location>
        <begin position="1"/>
        <end position="24"/>
    </location>
</feature>
<dbReference type="Pfam" id="PF00188">
    <property type="entry name" value="CAP"/>
    <property type="match status" value="1"/>
</dbReference>
<accession>A0A2M9D0F3</accession>
<gene>
    <name evidence="4" type="ORF">CLV28_0896</name>
</gene>
<dbReference type="AlphaFoldDB" id="A0A2M9D0F3"/>
<comment type="caution">
    <text evidence="4">The sequence shown here is derived from an EMBL/GenBank/DDBJ whole genome shotgun (WGS) entry which is preliminary data.</text>
</comment>
<dbReference type="Gene3D" id="3.40.33.10">
    <property type="entry name" value="CAP"/>
    <property type="match status" value="1"/>
</dbReference>
<dbReference type="RefSeq" id="WP_100422017.1">
    <property type="nucleotide sequence ID" value="NZ_PGFE01000001.1"/>
</dbReference>
<dbReference type="PANTHER" id="PTHR31157">
    <property type="entry name" value="SCP DOMAIN-CONTAINING PROTEIN"/>
    <property type="match status" value="1"/>
</dbReference>
<evidence type="ECO:0000259" key="3">
    <source>
        <dbReference type="Pfam" id="PF01471"/>
    </source>
</evidence>
<dbReference type="SUPFAM" id="SSF47090">
    <property type="entry name" value="PGBD-like"/>
    <property type="match status" value="1"/>
</dbReference>
<name>A0A2M9D0F3_9CELL</name>
<feature type="chain" id="PRO_5014598561" evidence="1">
    <location>
        <begin position="25"/>
        <end position="254"/>
    </location>
</feature>
<dbReference type="InterPro" id="IPR036365">
    <property type="entry name" value="PGBD-like_sf"/>
</dbReference>
<dbReference type="InterPro" id="IPR035940">
    <property type="entry name" value="CAP_sf"/>
</dbReference>
<evidence type="ECO:0000313" key="5">
    <source>
        <dbReference type="Proteomes" id="UP000231693"/>
    </source>
</evidence>
<dbReference type="PANTHER" id="PTHR31157:SF1">
    <property type="entry name" value="SCP DOMAIN-CONTAINING PROTEIN"/>
    <property type="match status" value="1"/>
</dbReference>
<dbReference type="InterPro" id="IPR036366">
    <property type="entry name" value="PGBDSf"/>
</dbReference>
<keyword evidence="1" id="KW-0732">Signal</keyword>
<dbReference type="InterPro" id="IPR014044">
    <property type="entry name" value="CAP_dom"/>
</dbReference>
<dbReference type="InterPro" id="IPR002477">
    <property type="entry name" value="Peptidoglycan-bd-like"/>
</dbReference>
<dbReference type="Pfam" id="PF01471">
    <property type="entry name" value="PG_binding_1"/>
    <property type="match status" value="1"/>
</dbReference>
<keyword evidence="5" id="KW-1185">Reference proteome</keyword>
<dbReference type="EMBL" id="PGFE01000001">
    <property type="protein sequence ID" value="PJJ77671.1"/>
    <property type="molecule type" value="Genomic_DNA"/>
</dbReference>
<feature type="domain" description="SCP" evidence="2">
    <location>
        <begin position="143"/>
        <end position="246"/>
    </location>
</feature>
<dbReference type="OrthoDB" id="68195at2"/>
<evidence type="ECO:0000259" key="2">
    <source>
        <dbReference type="Pfam" id="PF00188"/>
    </source>
</evidence>